<keyword evidence="2" id="KW-1185">Reference proteome</keyword>
<reference evidence="1 2" key="1">
    <citation type="submission" date="2014-11" db="EMBL/GenBank/DDBJ databases">
        <authorList>
            <person name="Wibberg Daniel"/>
        </authorList>
    </citation>
    <scope>NUCLEOTIDE SEQUENCE [LARGE SCALE GENOMIC DNA]</scope>
    <source>
        <strain evidence="1">Rhizoctonia solani AG1-IB 7/3/14</strain>
    </source>
</reference>
<protein>
    <submittedName>
        <fullName evidence="1">Uncharacterized protein</fullName>
    </submittedName>
</protein>
<dbReference type="OrthoDB" id="3144692at2759"/>
<proteinExistence type="predicted"/>
<sequence>MRHLRSFCPWKDTLKAKFSPFCSVKIYGSFPSALGSFDPMPQKKEENYGFLFLHVMSLAIQMAKLAQTGRTGGFLEKMENLTTNDSIRHTLTHYIRTVEDDTTQLRRSFWPLEWRQGPIPGQKVCLKEIGGCTVSDALFLIEQLWESRKEFLYASAWGAAHFPGWSGLLHMLWNISLQARNSGSTSHPAVPVQNLHLVALVDIICRYSLSVRDESAHGEDGLLPFLAEDEKFSLVLSKFNKSTAVDTTDSEAIVQAFSAKIKSLPGPRKTKDLDAYILTLLGFTVNNLDRTSDDLSSQISQITKPLFERLWSEFLPADKKDTRDWGAILGCLSGALTHLLKQNFGYVSNQ</sequence>
<organism evidence="1 2">
    <name type="scientific">Thanatephorus cucumeris (strain AG1-IB / isolate 7/3/14)</name>
    <name type="common">Lettuce bottom rot fungus</name>
    <name type="synonym">Rhizoctonia solani</name>
    <dbReference type="NCBI Taxonomy" id="1108050"/>
    <lineage>
        <taxon>Eukaryota</taxon>
        <taxon>Fungi</taxon>
        <taxon>Dikarya</taxon>
        <taxon>Basidiomycota</taxon>
        <taxon>Agaricomycotina</taxon>
        <taxon>Agaricomycetes</taxon>
        <taxon>Cantharellales</taxon>
        <taxon>Ceratobasidiaceae</taxon>
        <taxon>Rhizoctonia</taxon>
        <taxon>Rhizoctonia solani AG-1</taxon>
    </lineage>
</organism>
<dbReference type="Proteomes" id="UP000059188">
    <property type="component" value="Unassembled WGS sequence"/>
</dbReference>
<gene>
    <name evidence="1" type="ORF">RSOLAG1IB_09452</name>
</gene>
<accession>A0A0B7FTL5</accession>
<name>A0A0B7FTL5_THACB</name>
<evidence type="ECO:0000313" key="1">
    <source>
        <dbReference type="EMBL" id="CEL60214.1"/>
    </source>
</evidence>
<evidence type="ECO:0000313" key="2">
    <source>
        <dbReference type="Proteomes" id="UP000059188"/>
    </source>
</evidence>
<dbReference type="EMBL" id="LN679143">
    <property type="protein sequence ID" value="CEL60214.1"/>
    <property type="molecule type" value="Genomic_DNA"/>
</dbReference>
<dbReference type="AlphaFoldDB" id="A0A0B7FTL5"/>